<evidence type="ECO:0000256" key="2">
    <source>
        <dbReference type="ARBA" id="ARBA00022723"/>
    </source>
</evidence>
<gene>
    <name evidence="6" type="ORF">VVAX_00651</name>
</gene>
<protein>
    <recommendedName>
        <fullName evidence="5">CENP-V/GFA domain-containing protein</fullName>
    </recommendedName>
</protein>
<evidence type="ECO:0000256" key="3">
    <source>
        <dbReference type="ARBA" id="ARBA00022833"/>
    </source>
</evidence>
<keyword evidence="3" id="KW-0862">Zinc</keyword>
<dbReference type="RefSeq" id="WP_339088396.1">
    <property type="nucleotide sequence ID" value="NZ_LR743507.1"/>
</dbReference>
<name>A0A679IXG1_VARPD</name>
<dbReference type="PROSITE" id="PS51891">
    <property type="entry name" value="CENP_V_GFA"/>
    <property type="match status" value="1"/>
</dbReference>
<dbReference type="GO" id="GO:0016846">
    <property type="term" value="F:carbon-sulfur lyase activity"/>
    <property type="evidence" value="ECO:0007669"/>
    <property type="project" value="InterPro"/>
</dbReference>
<reference evidence="6" key="1">
    <citation type="submission" date="2019-12" db="EMBL/GenBank/DDBJ databases">
        <authorList>
            <person name="Cremers G."/>
        </authorList>
    </citation>
    <scope>NUCLEOTIDE SEQUENCE</scope>
    <source>
        <strain evidence="6">Vvax</strain>
    </source>
</reference>
<dbReference type="PANTHER" id="PTHR33337">
    <property type="entry name" value="GFA DOMAIN-CONTAINING PROTEIN"/>
    <property type="match status" value="1"/>
</dbReference>
<dbReference type="Pfam" id="PF04828">
    <property type="entry name" value="GFA"/>
    <property type="match status" value="1"/>
</dbReference>
<evidence type="ECO:0000256" key="4">
    <source>
        <dbReference type="ARBA" id="ARBA00023239"/>
    </source>
</evidence>
<accession>A0A679IXG1</accession>
<dbReference type="InterPro" id="IPR006913">
    <property type="entry name" value="CENP-V/GFA"/>
</dbReference>
<keyword evidence="2" id="KW-0479">Metal-binding</keyword>
<comment type="similarity">
    <text evidence="1">Belongs to the Gfa family.</text>
</comment>
<dbReference type="PANTHER" id="PTHR33337:SF40">
    <property type="entry name" value="CENP-V_GFA DOMAIN-CONTAINING PROTEIN-RELATED"/>
    <property type="match status" value="1"/>
</dbReference>
<sequence>MTTSNPTAAPSAADWQLPWEGGCRCGQVRLRITASPLLAMACHCTGCQSMSASAFSLSLAIPTPGFAVTAGEPVIGGLHGDSHHYFCPHCKSWMFTRTEGMDQFVNLRPTMLDRHAWYEPFVETWTDEKLPWASTPAKHSFGALPAMEAFPALIEAYAKEGARPAKA</sequence>
<organism evidence="6">
    <name type="scientific">Variovorax paradoxus</name>
    <dbReference type="NCBI Taxonomy" id="34073"/>
    <lineage>
        <taxon>Bacteria</taxon>
        <taxon>Pseudomonadati</taxon>
        <taxon>Pseudomonadota</taxon>
        <taxon>Betaproteobacteria</taxon>
        <taxon>Burkholderiales</taxon>
        <taxon>Comamonadaceae</taxon>
        <taxon>Variovorax</taxon>
    </lineage>
</organism>
<feature type="domain" description="CENP-V/GFA" evidence="5">
    <location>
        <begin position="19"/>
        <end position="119"/>
    </location>
</feature>
<dbReference type="InterPro" id="IPR011057">
    <property type="entry name" value="Mss4-like_sf"/>
</dbReference>
<keyword evidence="4" id="KW-0456">Lyase</keyword>
<evidence type="ECO:0000256" key="1">
    <source>
        <dbReference type="ARBA" id="ARBA00005495"/>
    </source>
</evidence>
<dbReference type="GO" id="GO:0046872">
    <property type="term" value="F:metal ion binding"/>
    <property type="evidence" value="ECO:0007669"/>
    <property type="project" value="UniProtKB-KW"/>
</dbReference>
<dbReference type="EMBL" id="LR743507">
    <property type="protein sequence ID" value="CAA2100259.1"/>
    <property type="molecule type" value="Genomic_DNA"/>
</dbReference>
<dbReference type="SUPFAM" id="SSF51316">
    <property type="entry name" value="Mss4-like"/>
    <property type="match status" value="1"/>
</dbReference>
<dbReference type="AlphaFoldDB" id="A0A679IXG1"/>
<evidence type="ECO:0000313" key="6">
    <source>
        <dbReference type="EMBL" id="CAA2100259.1"/>
    </source>
</evidence>
<dbReference type="Gene3D" id="3.90.1590.10">
    <property type="entry name" value="glutathione-dependent formaldehyde- activating enzyme (gfa)"/>
    <property type="match status" value="1"/>
</dbReference>
<proteinExistence type="inferred from homology"/>
<evidence type="ECO:0000259" key="5">
    <source>
        <dbReference type="PROSITE" id="PS51891"/>
    </source>
</evidence>